<dbReference type="InterPro" id="IPR038765">
    <property type="entry name" value="Papain-like_cys_pep_sf"/>
</dbReference>
<feature type="chain" id="PRO_5016615543" evidence="1">
    <location>
        <begin position="28"/>
        <end position="157"/>
    </location>
</feature>
<dbReference type="Pfam" id="PF05257">
    <property type="entry name" value="CHAP"/>
    <property type="match status" value="1"/>
</dbReference>
<feature type="domain" description="Peptidase C51" evidence="2">
    <location>
        <begin position="37"/>
        <end position="155"/>
    </location>
</feature>
<dbReference type="Gene3D" id="3.90.1720.10">
    <property type="entry name" value="endopeptidase domain like (from Nostoc punctiforme)"/>
    <property type="match status" value="1"/>
</dbReference>
<dbReference type="RefSeq" id="WP_115312804.1">
    <property type="nucleotide sequence ID" value="NZ_CP066042.1"/>
</dbReference>
<evidence type="ECO:0000259" key="2">
    <source>
        <dbReference type="PROSITE" id="PS50911"/>
    </source>
</evidence>
<feature type="signal peptide" evidence="1">
    <location>
        <begin position="1"/>
        <end position="27"/>
    </location>
</feature>
<dbReference type="Proteomes" id="UP000255425">
    <property type="component" value="Unassembled WGS sequence"/>
</dbReference>
<dbReference type="GeneID" id="63934821"/>
<dbReference type="SUPFAM" id="SSF54001">
    <property type="entry name" value="Cysteine proteinases"/>
    <property type="match status" value="1"/>
</dbReference>
<reference evidence="3 4" key="1">
    <citation type="submission" date="2018-06" db="EMBL/GenBank/DDBJ databases">
        <authorList>
            <consortium name="Pathogen Informatics"/>
            <person name="Doyle S."/>
        </authorList>
    </citation>
    <scope>NUCLEOTIDE SEQUENCE [LARGE SCALE GENOMIC DNA]</scope>
    <source>
        <strain evidence="3 4">NCTC11807</strain>
    </source>
</reference>
<proteinExistence type="predicted"/>
<accession>A0A380H1S4</accession>
<dbReference type="EMBL" id="UHDZ01000001">
    <property type="protein sequence ID" value="SUM69257.1"/>
    <property type="molecule type" value="Genomic_DNA"/>
</dbReference>
<dbReference type="AlphaFoldDB" id="A0A380H1S4"/>
<evidence type="ECO:0000256" key="1">
    <source>
        <dbReference type="SAM" id="SignalP"/>
    </source>
</evidence>
<name>A0A380H1S4_9STAP</name>
<dbReference type="InterPro" id="IPR007921">
    <property type="entry name" value="CHAP_dom"/>
</dbReference>
<sequence>MKKFITITTLSAGIVASIIRITSNAYASEYNSMNLQHSSYNMTTQMANTSYSTENLYTAGQRTWYVFDKVNGKIGSTWGNVNNWASATQEAGYTVNHTSVQGAILQSSIGAYGHFAYVERFDSNGSSEMNYNGGPYVVDTRTIPSNEASSYNYIHMD</sequence>
<dbReference type="PROSITE" id="PS50911">
    <property type="entry name" value="CHAP"/>
    <property type="match status" value="1"/>
</dbReference>
<keyword evidence="1" id="KW-0732">Signal</keyword>
<gene>
    <name evidence="3" type="primary">ssaA2_3</name>
    <name evidence="3" type="ORF">NCTC11807_00779</name>
</gene>
<evidence type="ECO:0000313" key="4">
    <source>
        <dbReference type="Proteomes" id="UP000255425"/>
    </source>
</evidence>
<keyword evidence="4" id="KW-1185">Reference proteome</keyword>
<protein>
    <submittedName>
        <fullName evidence="3">Secretory antigen SsaA</fullName>
    </submittedName>
</protein>
<evidence type="ECO:0000313" key="3">
    <source>
        <dbReference type="EMBL" id="SUM69257.1"/>
    </source>
</evidence>
<organism evidence="3 4">
    <name type="scientific">Staphylococcus saccharolyticus</name>
    <dbReference type="NCBI Taxonomy" id="33028"/>
    <lineage>
        <taxon>Bacteria</taxon>
        <taxon>Bacillati</taxon>
        <taxon>Bacillota</taxon>
        <taxon>Bacilli</taxon>
        <taxon>Bacillales</taxon>
        <taxon>Staphylococcaceae</taxon>
        <taxon>Staphylococcus</taxon>
    </lineage>
</organism>